<dbReference type="AlphaFoldDB" id="A0A1G6TZD8"/>
<proteinExistence type="predicted"/>
<dbReference type="OrthoDB" id="3775894at2"/>
<dbReference type="Proteomes" id="UP000199034">
    <property type="component" value="Unassembled WGS sequence"/>
</dbReference>
<protein>
    <submittedName>
        <fullName evidence="1">Uncharacterized protein</fullName>
    </submittedName>
</protein>
<gene>
    <name evidence="1" type="ORF">SAMN05421872_107234</name>
</gene>
<evidence type="ECO:0000313" key="2">
    <source>
        <dbReference type="Proteomes" id="UP000199034"/>
    </source>
</evidence>
<sequence>MHAGSRGRWLVTPLLLALAVGGGVVPLSAAGAADGARVVTLDSARVGTSTSAPATMRVARKKDTTRVVRKVTVSWKGTKRKRVYSKSAVVPGIGRLTLTCRPNATYVRLTVSDRSAETQMWMAKYETKNNRAVVATKTARVYRYAHALDDGTGGTGKSTTEGLNQRSQIENYSSGYLDGIISQRPGRNRPVTGTAPVPVTSLKLNWWWTGFRNPMSWRSCKIDAVLTTRLNQRMGVNWHGVADSPTTQLAQYAVAGLGTLQLRCEPDVGNDDGRRTLSLAPAVRGRSSRVWVETISGEGQVEDHVDGETVDYDPETKLVGPIDLPRNGMLRLFFTVGGVKRSFIVSSYLLTNDRIRPELNVCETAIAAS</sequence>
<reference evidence="1 2" key="1">
    <citation type="submission" date="2016-10" db="EMBL/GenBank/DDBJ databases">
        <authorList>
            <person name="de Groot N.N."/>
        </authorList>
    </citation>
    <scope>NUCLEOTIDE SEQUENCE [LARGE SCALE GENOMIC DNA]</scope>
    <source>
        <strain evidence="1 2">CGMCC 4.6858</strain>
    </source>
</reference>
<accession>A0A1G6TZD8</accession>
<evidence type="ECO:0000313" key="1">
    <source>
        <dbReference type="EMBL" id="SDD33796.1"/>
    </source>
</evidence>
<dbReference type="RefSeq" id="WP_090857284.1">
    <property type="nucleotide sequence ID" value="NZ_FMZM01000007.1"/>
</dbReference>
<dbReference type="EMBL" id="FMZM01000007">
    <property type="protein sequence ID" value="SDD33796.1"/>
    <property type="molecule type" value="Genomic_DNA"/>
</dbReference>
<keyword evidence="2" id="KW-1185">Reference proteome</keyword>
<dbReference type="STRING" id="1045774.SAMN05421872_107234"/>
<organism evidence="1 2">
    <name type="scientific">Nocardioides lianchengensis</name>
    <dbReference type="NCBI Taxonomy" id="1045774"/>
    <lineage>
        <taxon>Bacteria</taxon>
        <taxon>Bacillati</taxon>
        <taxon>Actinomycetota</taxon>
        <taxon>Actinomycetes</taxon>
        <taxon>Propionibacteriales</taxon>
        <taxon>Nocardioidaceae</taxon>
        <taxon>Nocardioides</taxon>
    </lineage>
</organism>
<name>A0A1G6TZD8_9ACTN</name>